<keyword evidence="3" id="KW-1185">Reference proteome</keyword>
<dbReference type="AlphaFoldDB" id="A0AAW1U9M6"/>
<sequence>MQSVVICVALFCASSALGDDKYTSKFNNVDFTEIMQNERLLNAYFVCLTEGKGCTPEGEELRKILPEAIQTGCAKCTDEHKKPAKTIASFLIKEKPEMWEKLVQLYDPDKTFRNKFKDQLKAEGFEIKPLKHNTDV</sequence>
<gene>
    <name evidence="2" type="ORF">WA026_018518</name>
</gene>
<accession>A0AAW1U9M6</accession>
<dbReference type="Pfam" id="PF03392">
    <property type="entry name" value="OS-D"/>
    <property type="match status" value="1"/>
</dbReference>
<keyword evidence="1" id="KW-0732">Signal</keyword>
<feature type="chain" id="PRO_5043620896" description="Chemosensory protein" evidence="1">
    <location>
        <begin position="19"/>
        <end position="136"/>
    </location>
</feature>
<organism evidence="2 3">
    <name type="scientific">Henosepilachna vigintioctopunctata</name>
    <dbReference type="NCBI Taxonomy" id="420089"/>
    <lineage>
        <taxon>Eukaryota</taxon>
        <taxon>Metazoa</taxon>
        <taxon>Ecdysozoa</taxon>
        <taxon>Arthropoda</taxon>
        <taxon>Hexapoda</taxon>
        <taxon>Insecta</taxon>
        <taxon>Pterygota</taxon>
        <taxon>Neoptera</taxon>
        <taxon>Endopterygota</taxon>
        <taxon>Coleoptera</taxon>
        <taxon>Polyphaga</taxon>
        <taxon>Cucujiformia</taxon>
        <taxon>Coccinelloidea</taxon>
        <taxon>Coccinellidae</taxon>
        <taxon>Epilachninae</taxon>
        <taxon>Epilachnini</taxon>
        <taxon>Henosepilachna</taxon>
    </lineage>
</organism>
<reference evidence="2 3" key="1">
    <citation type="submission" date="2023-03" db="EMBL/GenBank/DDBJ databases">
        <title>Genome insight into feeding habits of ladybird beetles.</title>
        <authorList>
            <person name="Li H.-S."/>
            <person name="Huang Y.-H."/>
            <person name="Pang H."/>
        </authorList>
    </citation>
    <scope>NUCLEOTIDE SEQUENCE [LARGE SCALE GENOMIC DNA]</scope>
    <source>
        <strain evidence="2">SYSU_2023b</strain>
        <tissue evidence="2">Whole body</tissue>
    </source>
</reference>
<dbReference type="Proteomes" id="UP001431783">
    <property type="component" value="Unassembled WGS sequence"/>
</dbReference>
<evidence type="ECO:0000256" key="1">
    <source>
        <dbReference type="SAM" id="SignalP"/>
    </source>
</evidence>
<evidence type="ECO:0008006" key="4">
    <source>
        <dbReference type="Google" id="ProtNLM"/>
    </source>
</evidence>
<dbReference type="InterPro" id="IPR005055">
    <property type="entry name" value="A10/PebIII"/>
</dbReference>
<dbReference type="InterPro" id="IPR036682">
    <property type="entry name" value="OS_D_A10/PebIII_sf"/>
</dbReference>
<dbReference type="SUPFAM" id="SSF100910">
    <property type="entry name" value="Chemosensory protein Csp2"/>
    <property type="match status" value="1"/>
</dbReference>
<evidence type="ECO:0000313" key="3">
    <source>
        <dbReference type="Proteomes" id="UP001431783"/>
    </source>
</evidence>
<feature type="signal peptide" evidence="1">
    <location>
        <begin position="1"/>
        <end position="18"/>
    </location>
</feature>
<evidence type="ECO:0000313" key="2">
    <source>
        <dbReference type="EMBL" id="KAK9877402.1"/>
    </source>
</evidence>
<proteinExistence type="predicted"/>
<protein>
    <recommendedName>
        <fullName evidence="4">Chemosensory protein</fullName>
    </recommendedName>
</protein>
<name>A0AAW1U9M6_9CUCU</name>
<dbReference type="Gene3D" id="1.10.2080.10">
    <property type="entry name" value="Insect odorant-binding protein A10/Ejaculatory bulb-specific protein 3"/>
    <property type="match status" value="1"/>
</dbReference>
<comment type="caution">
    <text evidence="2">The sequence shown here is derived from an EMBL/GenBank/DDBJ whole genome shotgun (WGS) entry which is preliminary data.</text>
</comment>
<dbReference type="EMBL" id="JARQZJ010000042">
    <property type="protein sequence ID" value="KAK9877402.1"/>
    <property type="molecule type" value="Genomic_DNA"/>
</dbReference>
<dbReference type="PANTHER" id="PTHR11257">
    <property type="entry name" value="CHEMOSENSORY PROTEIN-RELATED"/>
    <property type="match status" value="1"/>
</dbReference>
<dbReference type="PANTHER" id="PTHR11257:SF12">
    <property type="entry name" value="EJACULATORY BULB-SPECIFIC PROTEIN 3-RELATED"/>
    <property type="match status" value="1"/>
</dbReference>